<dbReference type="PANTHER" id="PTHR10974:SF75">
    <property type="entry name" value="SULFATASE DOMAIN-CONTAINING PROTEIN"/>
    <property type="match status" value="1"/>
</dbReference>
<dbReference type="Proteomes" id="UP001328107">
    <property type="component" value="Unassembled WGS sequence"/>
</dbReference>
<keyword evidence="1" id="KW-0472">Membrane</keyword>
<dbReference type="EMBL" id="BTRK01000003">
    <property type="protein sequence ID" value="GMR41382.1"/>
    <property type="molecule type" value="Genomic_DNA"/>
</dbReference>
<dbReference type="Pfam" id="PF02995">
    <property type="entry name" value="DUF229"/>
    <property type="match status" value="1"/>
</dbReference>
<dbReference type="CDD" id="cd16021">
    <property type="entry name" value="ALP_like"/>
    <property type="match status" value="1"/>
</dbReference>
<keyword evidence="3" id="KW-1185">Reference proteome</keyword>
<comment type="caution">
    <text evidence="2">The sequence shown here is derived from an EMBL/GenBank/DDBJ whole genome shotgun (WGS) entry which is preliminary data.</text>
</comment>
<evidence type="ECO:0000313" key="2">
    <source>
        <dbReference type="EMBL" id="GMR41382.1"/>
    </source>
</evidence>
<organism evidence="2 3">
    <name type="scientific">Pristionchus mayeri</name>
    <dbReference type="NCBI Taxonomy" id="1317129"/>
    <lineage>
        <taxon>Eukaryota</taxon>
        <taxon>Metazoa</taxon>
        <taxon>Ecdysozoa</taxon>
        <taxon>Nematoda</taxon>
        <taxon>Chromadorea</taxon>
        <taxon>Rhabditida</taxon>
        <taxon>Rhabditina</taxon>
        <taxon>Diplogasteromorpha</taxon>
        <taxon>Diplogasteroidea</taxon>
        <taxon>Neodiplogasteridae</taxon>
        <taxon>Pristionchus</taxon>
    </lineage>
</organism>
<evidence type="ECO:0000256" key="1">
    <source>
        <dbReference type="SAM" id="Phobius"/>
    </source>
</evidence>
<evidence type="ECO:0000313" key="3">
    <source>
        <dbReference type="Proteomes" id="UP001328107"/>
    </source>
</evidence>
<dbReference type="PANTHER" id="PTHR10974">
    <property type="entry name" value="FI08016P-RELATED"/>
    <property type="match status" value="1"/>
</dbReference>
<proteinExistence type="predicted"/>
<feature type="non-terminal residue" evidence="2">
    <location>
        <position position="1"/>
    </location>
</feature>
<protein>
    <submittedName>
        <fullName evidence="2">Uncharacterized protein</fullName>
    </submittedName>
</protein>
<dbReference type="InterPro" id="IPR004245">
    <property type="entry name" value="DUF229"/>
</dbReference>
<dbReference type="GO" id="GO:0005615">
    <property type="term" value="C:extracellular space"/>
    <property type="evidence" value="ECO:0007669"/>
    <property type="project" value="TreeGrafter"/>
</dbReference>
<dbReference type="AlphaFoldDB" id="A0AAN4ZN90"/>
<dbReference type="InterPro" id="IPR017850">
    <property type="entry name" value="Alkaline_phosphatase_core_sf"/>
</dbReference>
<sequence>LLLRAILVLFLIFYILLWLGVEYDDVKRIFKRENGLGLKDDIFEQCKLESAPLWNLNLKKWLNPDHNPMKICNRSYVPWSNLAPDGIVVLTEAADQKADCRARAILHATEYRHDPKEWHDVEEEFVFENDIVEVECLIANVTVYNFLHYQIWRKDAPKRQQRSVERRPSVHIIVLDSIGASHGRRAFEQTYKYIKKEFGAVEMLHMNKVGENSRPNGVAFLFGKLIERINRKMFGLPSRVGDWNRSIVCNSFLDDRGFILKDFEKKGYKTLMAEDWDKGVFNWPGCLGFKNQPTTHYMRPFQLRMKHGNTKVLRKTMNGMNCFENHLHLNGYHEKFFAAYPDVPTATLTWASDLGHDSPLNPFHADVQFKEFFERNREEFDNSFIFFMGDHGLRFGWYRYDPVGRRDVNNPMLMLSVPKRLRDDPHLMANLQNNSRQLLTLFDTHATLTDIVETFSRDGPPNFNETIEKPYLSGHSLLRPLPDRPRNCKSLPIPPQYCLCEIVRERLNITADHAGIGVAIAAVVNEQLAEANVTDVCSRMEADEVKQLTQIVGANELYEATVKLRPGGGLFQTFVRGSGGDFSVVVPDVTRLNKYGRQGDCTTNNEIRPLCYCKSNLLPTSTPIAKTSPPKATKP</sequence>
<reference evidence="3" key="1">
    <citation type="submission" date="2022-10" db="EMBL/GenBank/DDBJ databases">
        <title>Genome assembly of Pristionchus species.</title>
        <authorList>
            <person name="Yoshida K."/>
            <person name="Sommer R.J."/>
        </authorList>
    </citation>
    <scope>NUCLEOTIDE SEQUENCE [LARGE SCALE GENOMIC DNA]</scope>
    <source>
        <strain evidence="3">RS5460</strain>
    </source>
</reference>
<accession>A0AAN4ZN90</accession>
<feature type="transmembrane region" description="Helical" evidence="1">
    <location>
        <begin position="6"/>
        <end position="23"/>
    </location>
</feature>
<keyword evidence="1" id="KW-1133">Transmembrane helix</keyword>
<name>A0AAN4ZN90_9BILA</name>
<dbReference type="Gene3D" id="3.40.720.10">
    <property type="entry name" value="Alkaline Phosphatase, subunit A"/>
    <property type="match status" value="1"/>
</dbReference>
<keyword evidence="1" id="KW-0812">Transmembrane</keyword>
<gene>
    <name evidence="2" type="ORF">PMAYCL1PPCAC_11577</name>
</gene>
<dbReference type="SUPFAM" id="SSF53649">
    <property type="entry name" value="Alkaline phosphatase-like"/>
    <property type="match status" value="1"/>
</dbReference>